<organism evidence="3 4">
    <name type="scientific">Sorangium cellulosum</name>
    <name type="common">Polyangium cellulosum</name>
    <dbReference type="NCBI Taxonomy" id="56"/>
    <lineage>
        <taxon>Bacteria</taxon>
        <taxon>Pseudomonadati</taxon>
        <taxon>Myxococcota</taxon>
        <taxon>Polyangia</taxon>
        <taxon>Polyangiales</taxon>
        <taxon>Polyangiaceae</taxon>
        <taxon>Sorangium</taxon>
    </lineage>
</organism>
<sequence>MGDSPAGCRNSRRKRALTAWRAACGVGGAPSVGVDVSVSVAAQARPGRGVVRRADPPLRRERGAVLRKTRRAPRRVRRGQERRGDRRATHVRRHAAQSASARGLPRRGLSRRRHRARVDRTRSSSNSRGRSGHRARRRADAPLPSAARASRNRARRRGGRRARGRALCLRRLGTRVAPHVVAPQWLRGLSPSSPSALAYDKPLCAALDGFTLHAATRAGAHHAAAREALLRYVLRPPIAKERVEPQQDGLVRLSRRRAFADGTVAVDMDPLSLLCRLAASVPPPRFHTVKYAGVLASASRPRWRASASDRALRSQKSLRRRTKTPLRNASVAAIGRSTNRAELLRRTFAIDVLECPACKGRMKLVAMVTEPRNIARFLSALGEPTDVPARSPSVDAAAAVLEEHRSAPQGAR</sequence>
<reference evidence="3 4" key="1">
    <citation type="submission" date="2015-09" db="EMBL/GenBank/DDBJ databases">
        <title>Sorangium comparison.</title>
        <authorList>
            <person name="Zaburannyi N."/>
            <person name="Bunk B."/>
            <person name="Overmann J."/>
            <person name="Mueller R."/>
        </authorList>
    </citation>
    <scope>NUCLEOTIDE SEQUENCE [LARGE SCALE GENOMIC DNA]</scope>
    <source>
        <strain evidence="3 4">So ce26</strain>
    </source>
</reference>
<evidence type="ECO:0000256" key="1">
    <source>
        <dbReference type="SAM" id="MobiDB-lite"/>
    </source>
</evidence>
<feature type="compositionally biased region" description="Basic residues" evidence="1">
    <location>
        <begin position="150"/>
        <end position="162"/>
    </location>
</feature>
<gene>
    <name evidence="3" type="ORF">SOCE26_078730</name>
</gene>
<dbReference type="InterPro" id="IPR007069">
    <property type="entry name" value="Transposase_32"/>
</dbReference>
<dbReference type="Proteomes" id="UP000238348">
    <property type="component" value="Chromosome"/>
</dbReference>
<accession>A0A2L0F4A7</accession>
<feature type="domain" description="Transposase IS801/IS1294" evidence="2">
    <location>
        <begin position="165"/>
        <end position="299"/>
    </location>
</feature>
<dbReference type="EMBL" id="CP012673">
    <property type="protein sequence ID" value="AUX46367.1"/>
    <property type="molecule type" value="Genomic_DNA"/>
</dbReference>
<dbReference type="Pfam" id="PF04986">
    <property type="entry name" value="Y2_Tnp"/>
    <property type="match status" value="1"/>
</dbReference>
<dbReference type="AlphaFoldDB" id="A0A2L0F4A7"/>
<feature type="region of interest" description="Disordered" evidence="1">
    <location>
        <begin position="49"/>
        <end position="162"/>
    </location>
</feature>
<evidence type="ECO:0000313" key="4">
    <source>
        <dbReference type="Proteomes" id="UP000238348"/>
    </source>
</evidence>
<name>A0A2L0F4A7_SORCE</name>
<feature type="compositionally biased region" description="Basic and acidic residues" evidence="1">
    <location>
        <begin position="52"/>
        <end position="64"/>
    </location>
</feature>
<protein>
    <recommendedName>
        <fullName evidence="2">Transposase IS801/IS1294 domain-containing protein</fullName>
    </recommendedName>
</protein>
<evidence type="ECO:0000259" key="2">
    <source>
        <dbReference type="Pfam" id="PF04986"/>
    </source>
</evidence>
<evidence type="ECO:0000313" key="3">
    <source>
        <dbReference type="EMBL" id="AUX46367.1"/>
    </source>
</evidence>
<dbReference type="GO" id="GO:0006313">
    <property type="term" value="P:DNA transposition"/>
    <property type="evidence" value="ECO:0007669"/>
    <property type="project" value="InterPro"/>
</dbReference>
<proteinExistence type="predicted"/>
<feature type="compositionally biased region" description="Basic residues" evidence="1">
    <location>
        <begin position="65"/>
        <end position="77"/>
    </location>
</feature>
<dbReference type="GO" id="GO:0004803">
    <property type="term" value="F:transposase activity"/>
    <property type="evidence" value="ECO:0007669"/>
    <property type="project" value="InterPro"/>
</dbReference>
<dbReference type="GO" id="GO:0003677">
    <property type="term" value="F:DNA binding"/>
    <property type="evidence" value="ECO:0007669"/>
    <property type="project" value="InterPro"/>
</dbReference>
<feature type="compositionally biased region" description="Basic residues" evidence="1">
    <location>
        <begin position="104"/>
        <end position="117"/>
    </location>
</feature>
<feature type="compositionally biased region" description="Basic and acidic residues" evidence="1">
    <location>
        <begin position="78"/>
        <end position="88"/>
    </location>
</feature>